<dbReference type="RefSeq" id="WP_094944365.1">
    <property type="nucleotide sequence ID" value="NZ_NOKQ01000310.1"/>
</dbReference>
<dbReference type="InterPro" id="IPR000515">
    <property type="entry name" value="MetI-like"/>
</dbReference>
<keyword evidence="2 6" id="KW-0813">Transport</keyword>
<feature type="domain" description="ABC transmembrane type-1" evidence="7">
    <location>
        <begin position="63"/>
        <end position="277"/>
    </location>
</feature>
<evidence type="ECO:0000256" key="4">
    <source>
        <dbReference type="ARBA" id="ARBA00022989"/>
    </source>
</evidence>
<dbReference type="CDD" id="cd06261">
    <property type="entry name" value="TM_PBP2"/>
    <property type="match status" value="1"/>
</dbReference>
<gene>
    <name evidence="8" type="ORF">CF394_13735</name>
</gene>
<reference evidence="8 9" key="1">
    <citation type="submission" date="2017-07" db="EMBL/GenBank/DDBJ databases">
        <title>Tetzosporium hominis gen.nov. sp.nov.</title>
        <authorList>
            <person name="Tetz G."/>
            <person name="Tetz V."/>
        </authorList>
    </citation>
    <scope>NUCLEOTIDE SEQUENCE [LARGE SCALE GENOMIC DNA]</scope>
    <source>
        <strain evidence="8 9">VT-49</strain>
    </source>
</reference>
<evidence type="ECO:0000256" key="3">
    <source>
        <dbReference type="ARBA" id="ARBA00022692"/>
    </source>
</evidence>
<evidence type="ECO:0000313" key="9">
    <source>
        <dbReference type="Proteomes" id="UP000217065"/>
    </source>
</evidence>
<evidence type="ECO:0000256" key="2">
    <source>
        <dbReference type="ARBA" id="ARBA00022448"/>
    </source>
</evidence>
<dbReference type="InterPro" id="IPR035906">
    <property type="entry name" value="MetI-like_sf"/>
</dbReference>
<dbReference type="OrthoDB" id="9785836at2"/>
<evidence type="ECO:0000259" key="7">
    <source>
        <dbReference type="PROSITE" id="PS50928"/>
    </source>
</evidence>
<feature type="transmembrane region" description="Helical" evidence="6">
    <location>
        <begin position="260"/>
        <end position="281"/>
    </location>
</feature>
<feature type="transmembrane region" description="Helical" evidence="6">
    <location>
        <begin position="69"/>
        <end position="91"/>
    </location>
</feature>
<evidence type="ECO:0000256" key="1">
    <source>
        <dbReference type="ARBA" id="ARBA00004141"/>
    </source>
</evidence>
<comment type="caution">
    <text evidence="8">The sequence shown here is derived from an EMBL/GenBank/DDBJ whole genome shotgun (WGS) entry which is preliminary data.</text>
</comment>
<dbReference type="GO" id="GO:0005886">
    <property type="term" value="C:plasma membrane"/>
    <property type="evidence" value="ECO:0007669"/>
    <property type="project" value="UniProtKB-SubCell"/>
</dbReference>
<dbReference type="AlphaFoldDB" id="A0A264W0C7"/>
<keyword evidence="3 6" id="KW-0812">Transmembrane</keyword>
<keyword evidence="9" id="KW-1185">Reference proteome</keyword>
<dbReference type="InterPro" id="IPR052730">
    <property type="entry name" value="Sugar_ABC_transporter"/>
</dbReference>
<proteinExistence type="inferred from homology"/>
<comment type="similarity">
    <text evidence="6">Belongs to the binding-protein-dependent transport system permease family.</text>
</comment>
<dbReference type="Gene3D" id="1.10.3720.10">
    <property type="entry name" value="MetI-like"/>
    <property type="match status" value="1"/>
</dbReference>
<evidence type="ECO:0000313" key="8">
    <source>
        <dbReference type="EMBL" id="OZS77005.1"/>
    </source>
</evidence>
<evidence type="ECO:0000256" key="5">
    <source>
        <dbReference type="ARBA" id="ARBA00023136"/>
    </source>
</evidence>
<keyword evidence="4 6" id="KW-1133">Transmembrane helix</keyword>
<evidence type="ECO:0000256" key="6">
    <source>
        <dbReference type="RuleBase" id="RU363032"/>
    </source>
</evidence>
<dbReference type="PANTHER" id="PTHR43759:SF1">
    <property type="entry name" value="GLUCOSE IMPORT SYSTEM PERMEASE PROTEIN GLCT"/>
    <property type="match status" value="1"/>
</dbReference>
<comment type="subcellular location">
    <subcellularLocation>
        <location evidence="6">Cell membrane</location>
        <topology evidence="6">Multi-pass membrane protein</topology>
    </subcellularLocation>
    <subcellularLocation>
        <location evidence="1">Membrane</location>
        <topology evidence="1">Multi-pass membrane protein</topology>
    </subcellularLocation>
</comment>
<organism evidence="8 9">
    <name type="scientific">Tetzosporium hominis</name>
    <dbReference type="NCBI Taxonomy" id="2020506"/>
    <lineage>
        <taxon>Bacteria</taxon>
        <taxon>Bacillati</taxon>
        <taxon>Bacillota</taxon>
        <taxon>Bacilli</taxon>
        <taxon>Bacillales</taxon>
        <taxon>Caryophanaceae</taxon>
        <taxon>Tetzosporium</taxon>
    </lineage>
</organism>
<dbReference type="GO" id="GO:0055085">
    <property type="term" value="P:transmembrane transport"/>
    <property type="evidence" value="ECO:0007669"/>
    <property type="project" value="InterPro"/>
</dbReference>
<name>A0A264W0C7_9BACL</name>
<sequence>MWRRNKYALLVLPALLLTITLFFGGLADGLLKSFGYFPAIGQETLHLSFYQQALTERAFQDSLLLTVRVALLSTIFATILGIVLALVLYTFQLRSKRPWLFRLLQLPLTIPHLAAGYFMVLVLSQSGLIARLAHTVGWIDAPAKFPVMVNDAFGWGMVITYTWKEAPFVALLLYPVLARIGSGWYDTARIYGARPWNYISTVLLPAIRPALLTASLIVFVYTLTAFEVPYLLGVTYPATLPVYAYQLYTSGNFEDRSQALAIFWLLTVVTFVFGLIAYRLYRKSYDRGWE</sequence>
<dbReference type="SUPFAM" id="SSF161098">
    <property type="entry name" value="MetI-like"/>
    <property type="match status" value="1"/>
</dbReference>
<accession>A0A264W0C7</accession>
<keyword evidence="5 6" id="KW-0472">Membrane</keyword>
<dbReference type="Pfam" id="PF00528">
    <property type="entry name" value="BPD_transp_1"/>
    <property type="match status" value="1"/>
</dbReference>
<dbReference type="EMBL" id="NOKQ01000310">
    <property type="protein sequence ID" value="OZS77005.1"/>
    <property type="molecule type" value="Genomic_DNA"/>
</dbReference>
<dbReference type="PROSITE" id="PS50928">
    <property type="entry name" value="ABC_TM1"/>
    <property type="match status" value="1"/>
</dbReference>
<dbReference type="PANTHER" id="PTHR43759">
    <property type="entry name" value="TREHALOSE TRANSPORT SYSTEM PERMEASE PROTEIN SUGA"/>
    <property type="match status" value="1"/>
</dbReference>
<feature type="transmembrane region" description="Helical" evidence="6">
    <location>
        <begin position="228"/>
        <end position="248"/>
    </location>
</feature>
<dbReference type="Proteomes" id="UP000217065">
    <property type="component" value="Unassembled WGS sequence"/>
</dbReference>
<protein>
    <submittedName>
        <fullName evidence="8">ABC transporter permease</fullName>
    </submittedName>
</protein>
<feature type="transmembrane region" description="Helical" evidence="6">
    <location>
        <begin position="153"/>
        <end position="177"/>
    </location>
</feature>